<protein>
    <submittedName>
        <fullName evidence="4">Transglycosylase SLT domain-containing protein</fullName>
    </submittedName>
</protein>
<feature type="domain" description="Transglycosylase SLT" evidence="3">
    <location>
        <begin position="740"/>
        <end position="803"/>
    </location>
</feature>
<keyword evidence="5" id="KW-1185">Reference proteome</keyword>
<reference evidence="4 5" key="1">
    <citation type="submission" date="2024-09" db="EMBL/GenBank/DDBJ databases">
        <authorList>
            <person name="Lee S.D."/>
        </authorList>
    </citation>
    <scope>NUCLEOTIDE SEQUENCE [LARGE SCALE GENOMIC DNA]</scope>
    <source>
        <strain evidence="4 5">N1-1</strain>
    </source>
</reference>
<feature type="compositionally biased region" description="Polar residues" evidence="1">
    <location>
        <begin position="38"/>
        <end position="51"/>
    </location>
</feature>
<keyword evidence="2" id="KW-1133">Transmembrane helix</keyword>
<dbReference type="RefSeq" id="WP_380515094.1">
    <property type="nucleotide sequence ID" value="NZ_JBHEZX010000016.1"/>
</dbReference>
<proteinExistence type="predicted"/>
<dbReference type="EMBL" id="JBHEZX010000016">
    <property type="protein sequence ID" value="MFC1413362.1"/>
    <property type="molecule type" value="Genomic_DNA"/>
</dbReference>
<feature type="region of interest" description="Disordered" evidence="1">
    <location>
        <begin position="33"/>
        <end position="73"/>
    </location>
</feature>
<accession>A0ABV6VID5</accession>
<evidence type="ECO:0000313" key="5">
    <source>
        <dbReference type="Proteomes" id="UP001592582"/>
    </source>
</evidence>
<evidence type="ECO:0000256" key="1">
    <source>
        <dbReference type="SAM" id="MobiDB-lite"/>
    </source>
</evidence>
<dbReference type="Pfam" id="PF01464">
    <property type="entry name" value="SLT"/>
    <property type="match status" value="1"/>
</dbReference>
<feature type="transmembrane region" description="Helical" evidence="2">
    <location>
        <begin position="110"/>
        <end position="131"/>
    </location>
</feature>
<evidence type="ECO:0000259" key="3">
    <source>
        <dbReference type="Pfam" id="PF01464"/>
    </source>
</evidence>
<feature type="transmembrane region" description="Helical" evidence="2">
    <location>
        <begin position="83"/>
        <end position="104"/>
    </location>
</feature>
<dbReference type="CDD" id="cd13402">
    <property type="entry name" value="LT_TF-like"/>
    <property type="match status" value="1"/>
</dbReference>
<organism evidence="4 5">
    <name type="scientific">Streptacidiphilus alkalitolerans</name>
    <dbReference type="NCBI Taxonomy" id="3342712"/>
    <lineage>
        <taxon>Bacteria</taxon>
        <taxon>Bacillati</taxon>
        <taxon>Actinomycetota</taxon>
        <taxon>Actinomycetes</taxon>
        <taxon>Kitasatosporales</taxon>
        <taxon>Streptomycetaceae</taxon>
        <taxon>Streptacidiphilus</taxon>
    </lineage>
</organism>
<dbReference type="InterPro" id="IPR023346">
    <property type="entry name" value="Lysozyme-like_dom_sf"/>
</dbReference>
<evidence type="ECO:0000313" key="4">
    <source>
        <dbReference type="EMBL" id="MFC1413362.1"/>
    </source>
</evidence>
<dbReference type="InterPro" id="IPR008258">
    <property type="entry name" value="Transglycosylase_SLT_dom_1"/>
</dbReference>
<gene>
    <name evidence="4" type="ORF">ACEZDG_29270</name>
</gene>
<feature type="transmembrane region" description="Helical" evidence="2">
    <location>
        <begin position="332"/>
        <end position="351"/>
    </location>
</feature>
<name>A0ABV6VID5_9ACTN</name>
<evidence type="ECO:0000256" key="2">
    <source>
        <dbReference type="SAM" id="Phobius"/>
    </source>
</evidence>
<dbReference type="Proteomes" id="UP001592582">
    <property type="component" value="Unassembled WGS sequence"/>
</dbReference>
<dbReference type="SUPFAM" id="SSF53955">
    <property type="entry name" value="Lysozyme-like"/>
    <property type="match status" value="1"/>
</dbReference>
<feature type="transmembrane region" description="Helical" evidence="2">
    <location>
        <begin position="357"/>
        <end position="380"/>
    </location>
</feature>
<keyword evidence="2" id="KW-0812">Transmembrane</keyword>
<keyword evidence="2" id="KW-0472">Membrane</keyword>
<sequence length="918" mass="95795">MSDVARLTISVRSDVANAVRSLGQLDAALRRAAGSGNGTSDSLNNTTNSADRTGDAMRRMSSDTDRSARSLDNFSKSSGKSNINVRSLLISLAIVAGTSLVPMAGASVGALAALGAAATSVTLGLGIYGLALKDLLGSAGPANDAVRHIAQAFDEWAQANSKVVVKPIADFLNVVKPGLTLLTPLLDKTSAALDKGVKALAGWVKGKEAATNIKALTAAFTPLAANLGGALGNALRGILNLFVAFLPTSIRLTGGIKGLSDTFLKWSQNLDKNQGFQKFVRFVNTEGPKVWNDLGIITASLIKFTTALNPLGTLVLTGLTNLIKYLGELDPATINAIATAIAAVVLASKGLELIAPLIAFIATPVGAVVAAITLLAVGFYELYQKSQPFHDWVVNKLVPGLRNLWDLISAQVKPALDAIWSSIQTHVVPALESFWSSVQKAWTNAQPFVQLIGTVLKGGLLTLKEILIEVVIPALGLLVTAFGTVIRWASQVVGGLASLANYGIQNFMPAVRQVADFFVSAWNNVYTALQTAARNIVQAFANMALNIVKAADVAFGWIPGLGGKLDKAKSAIESFKDSVNASMGGIKPKTIPVTISFNGVNEGSITGHSYTSTTGFTYANGGAVRGPGSSTSDSIPAYLSNGEYVINAAATAKNRPLLDQINSGRQGFAAGGMVGFNNATAADGKLAAKMEIDKTTKSIASSYATAFNKYQSSIAHAVDLPGSAADWIHEGLKIVGRDNALWFNGISIIAANESGGNPTIVNNYDSNAKAGTPSMGLLQFIQPTFDAYAMAGHKNILNPVDQVIADARPGGYIDSAYGGISNVPGVRSLNAGHQYLPYRLGGMAKGLSLVGENGPEIIDGGTYGTKVYNNKQTREMLGGGSGGDINVIYNGTVYQGGPDDAADVAFKLRTQSIGFRTR</sequence>
<feature type="compositionally biased region" description="Basic and acidic residues" evidence="1">
    <location>
        <begin position="52"/>
        <end position="69"/>
    </location>
</feature>
<comment type="caution">
    <text evidence="4">The sequence shown here is derived from an EMBL/GenBank/DDBJ whole genome shotgun (WGS) entry which is preliminary data.</text>
</comment>
<feature type="transmembrane region" description="Helical" evidence="2">
    <location>
        <begin position="466"/>
        <end position="489"/>
    </location>
</feature>